<sequence length="379" mass="43054">MKICKWKKRIGLDLSECNNTHNHNHHHHQKLLKRNTRREEKRRKRKGSGSSMILLQSHSRFLLQTLLNRLQNIEKGVELDHHWVEFDDVRYHIQVSMKNPNIFLLSVSLPTPSSETIFVCGLPFGAIEAIKAAYGSLVQILDPPRDGFNLTLKINLSKVPANQEQRQALLVKVASVREVVLGAPLRVILKHLASRNVAPDMDPLVALVHRPKESFFVFPQADKVTVMYPMRFNDSIDIVLATSFLQEFVEARRTAGLNNTPPCSWSHTPPPELKGVSTDALSANAGFVSFVIFPRHVEGPKLDRTVWSLSTFHAYVSYHVKCSEGFMHTRMRRRVESLIQALGRAKPDPESSKKTSHSRSFQRMPQGVKNQLVFIKGEA</sequence>
<comment type="subcellular location">
    <subcellularLocation>
        <location evidence="2">Cell projection</location>
    </subcellularLocation>
    <subcellularLocation>
        <location evidence="1 10">Cytoplasm</location>
        <location evidence="1 10">Cytoskeleton</location>
    </subcellularLocation>
</comment>
<dbReference type="SUPFAM" id="SSF69645">
    <property type="entry name" value="Arp2/3 complex subunits"/>
    <property type="match status" value="2"/>
</dbReference>
<dbReference type="FunFam" id="3.30.1460.20:FF:000006">
    <property type="entry name" value="Arp2/3 complex 34 kDa subunit"/>
    <property type="match status" value="1"/>
</dbReference>
<comment type="caution">
    <text evidence="12">The sequence shown here is derived from an EMBL/GenBank/DDBJ whole genome shotgun (WGS) entry which is preliminary data.</text>
</comment>
<evidence type="ECO:0000256" key="5">
    <source>
        <dbReference type="ARBA" id="ARBA00023203"/>
    </source>
</evidence>
<evidence type="ECO:0000256" key="2">
    <source>
        <dbReference type="ARBA" id="ARBA00004316"/>
    </source>
</evidence>
<proteinExistence type="inferred from homology"/>
<dbReference type="Gramene" id="rna48072">
    <property type="protein sequence ID" value="RHN41720.1"/>
    <property type="gene ID" value="gene48072"/>
</dbReference>
<evidence type="ECO:0000256" key="8">
    <source>
        <dbReference type="ARBA" id="ARBA00029755"/>
    </source>
</evidence>
<dbReference type="EMBL" id="PSQE01000008">
    <property type="protein sequence ID" value="RHN41720.1"/>
    <property type="molecule type" value="Genomic_DNA"/>
</dbReference>
<dbReference type="GO" id="GO:0003779">
    <property type="term" value="F:actin binding"/>
    <property type="evidence" value="ECO:0007669"/>
    <property type="project" value="UniProtKB-KW"/>
</dbReference>
<dbReference type="Proteomes" id="UP000265566">
    <property type="component" value="Chromosome 8"/>
</dbReference>
<comment type="subunit">
    <text evidence="10">Component of the Arp2/3 complex.</text>
</comment>
<keyword evidence="7" id="KW-0966">Cell projection</keyword>
<evidence type="ECO:0000256" key="4">
    <source>
        <dbReference type="ARBA" id="ARBA00022490"/>
    </source>
</evidence>
<keyword evidence="5 10" id="KW-0009">Actin-binding</keyword>
<evidence type="ECO:0000256" key="6">
    <source>
        <dbReference type="ARBA" id="ARBA00023212"/>
    </source>
</evidence>
<gene>
    <name evidence="12" type="ORF">MtrunA17_Chr8g0369061</name>
</gene>
<comment type="function">
    <text evidence="9">Functions as actin-binding component of the Arp2/3 complex which is involved in regulation of actin polymerization and together with an activating nucleation-promoting factor (NPF) mediates the formation of branched actin networks. Seems to contact the mother actin filament. Arp2/3 complex plays a critical role in the control of cell morphogenesis via the modulation of cell polarity development.</text>
</comment>
<dbReference type="GO" id="GO:0034314">
    <property type="term" value="P:Arp2/3 complex-mediated actin nucleation"/>
    <property type="evidence" value="ECO:0007669"/>
    <property type="project" value="InterPro"/>
</dbReference>
<evidence type="ECO:0000256" key="1">
    <source>
        <dbReference type="ARBA" id="ARBA00004245"/>
    </source>
</evidence>
<evidence type="ECO:0000256" key="11">
    <source>
        <dbReference type="SAM" id="MobiDB-lite"/>
    </source>
</evidence>
<dbReference type="AlphaFoldDB" id="A0A396GL32"/>
<evidence type="ECO:0000256" key="10">
    <source>
        <dbReference type="RuleBase" id="RU364015"/>
    </source>
</evidence>
<protein>
    <recommendedName>
        <fullName evidence="8 10">Arp2/3 complex 34 kDa subunit</fullName>
    </recommendedName>
</protein>
<dbReference type="GO" id="GO:0005885">
    <property type="term" value="C:Arp2/3 protein complex"/>
    <property type="evidence" value="ECO:0007669"/>
    <property type="project" value="InterPro"/>
</dbReference>
<feature type="region of interest" description="Disordered" evidence="11">
    <location>
        <begin position="19"/>
        <end position="50"/>
    </location>
</feature>
<evidence type="ECO:0000256" key="7">
    <source>
        <dbReference type="ARBA" id="ARBA00023273"/>
    </source>
</evidence>
<dbReference type="InterPro" id="IPR034666">
    <property type="entry name" value="ARPC2/4"/>
</dbReference>
<dbReference type="Pfam" id="PF04045">
    <property type="entry name" value="P34-Arc"/>
    <property type="match status" value="1"/>
</dbReference>
<evidence type="ECO:0000256" key="9">
    <source>
        <dbReference type="ARBA" id="ARBA00056923"/>
    </source>
</evidence>
<accession>A0A396GL32</accession>
<evidence type="ECO:0000313" key="12">
    <source>
        <dbReference type="EMBL" id="RHN41720.1"/>
    </source>
</evidence>
<keyword evidence="4 10" id="KW-0963">Cytoplasm</keyword>
<keyword evidence="6 10" id="KW-0206">Cytoskeleton</keyword>
<organism evidence="12">
    <name type="scientific">Medicago truncatula</name>
    <name type="common">Barrel medic</name>
    <name type="synonym">Medicago tribuloides</name>
    <dbReference type="NCBI Taxonomy" id="3880"/>
    <lineage>
        <taxon>Eukaryota</taxon>
        <taxon>Viridiplantae</taxon>
        <taxon>Streptophyta</taxon>
        <taxon>Embryophyta</taxon>
        <taxon>Tracheophyta</taxon>
        <taxon>Spermatophyta</taxon>
        <taxon>Magnoliopsida</taxon>
        <taxon>eudicotyledons</taxon>
        <taxon>Gunneridae</taxon>
        <taxon>Pentapetalae</taxon>
        <taxon>rosids</taxon>
        <taxon>fabids</taxon>
        <taxon>Fabales</taxon>
        <taxon>Fabaceae</taxon>
        <taxon>Papilionoideae</taxon>
        <taxon>50 kb inversion clade</taxon>
        <taxon>NPAAA clade</taxon>
        <taxon>Hologalegina</taxon>
        <taxon>IRL clade</taxon>
        <taxon>Trifolieae</taxon>
        <taxon>Medicago</taxon>
    </lineage>
</organism>
<dbReference type="InterPro" id="IPR007188">
    <property type="entry name" value="ARPC2"/>
</dbReference>
<dbReference type="Gene3D" id="3.30.1460.20">
    <property type="match status" value="2"/>
</dbReference>
<reference evidence="12" key="1">
    <citation type="journal article" date="2018" name="Nat. Plants">
        <title>Whole-genome landscape of Medicago truncatula symbiotic genes.</title>
        <authorList>
            <person name="Pecrix Y."/>
            <person name="Gamas P."/>
            <person name="Carrere S."/>
        </authorList>
    </citation>
    <scope>NUCLEOTIDE SEQUENCE</scope>
    <source>
        <tissue evidence="12">Leaves</tissue>
    </source>
</reference>
<dbReference type="PANTHER" id="PTHR12058:SF0">
    <property type="entry name" value="ACTIN-RELATED PROTEIN 2_3 COMPLEX SUBUNIT 2"/>
    <property type="match status" value="1"/>
</dbReference>
<feature type="compositionally biased region" description="Basic residues" evidence="11">
    <location>
        <begin position="22"/>
        <end position="47"/>
    </location>
</feature>
<feature type="region of interest" description="Disordered" evidence="11">
    <location>
        <begin position="342"/>
        <end position="364"/>
    </location>
</feature>
<name>A0A396GL32_MEDTR</name>
<evidence type="ECO:0000256" key="3">
    <source>
        <dbReference type="ARBA" id="ARBA00007192"/>
    </source>
</evidence>
<dbReference type="PANTHER" id="PTHR12058">
    <property type="entry name" value="ARP2/3 COMPLEX 34 KDA SUBUNIT"/>
    <property type="match status" value="1"/>
</dbReference>
<dbReference type="GO" id="GO:0042995">
    <property type="term" value="C:cell projection"/>
    <property type="evidence" value="ECO:0007669"/>
    <property type="project" value="UniProtKB-SubCell"/>
</dbReference>
<dbReference type="GO" id="GO:0030041">
    <property type="term" value="P:actin filament polymerization"/>
    <property type="evidence" value="ECO:0007669"/>
    <property type="project" value="InterPro"/>
</dbReference>
<comment type="similarity">
    <text evidence="3 10">Belongs to the ARPC2 family.</text>
</comment>
<dbReference type="FunFam" id="3.30.1460.20:FF:000007">
    <property type="entry name" value="Arp2/3 complex 34 kDa subunit"/>
    <property type="match status" value="1"/>
</dbReference>